<dbReference type="RefSeq" id="WP_115499827.1">
    <property type="nucleotide sequence ID" value="NZ_JACRTI010000026.1"/>
</dbReference>
<comment type="caution">
    <text evidence="2">The sequence shown here is derived from an EMBL/GenBank/DDBJ whole genome shotgun (WGS) entry which is preliminary data.</text>
</comment>
<sequence>MKNIPTNSLIEKYLPADYVDSYSREIACNQKITPEKFRNLAFNQLPKWIDWLMNLRNAIAKPLGLDTKSRFTNMVSDKNEHEEIFGMPDSHLDFHVSMWCGEYKDCKQELRITTIVKYNNWLGRMYFFFIRPFHKIIIYSLLKRIKNKNERQ</sequence>
<evidence type="ECO:0000313" key="2">
    <source>
        <dbReference type="EMBL" id="RDU48941.1"/>
    </source>
</evidence>
<protein>
    <submittedName>
        <fullName evidence="2">DUF2867 domain-containing protein</fullName>
    </submittedName>
</protein>
<evidence type="ECO:0000313" key="1">
    <source>
        <dbReference type="EMBL" id="MBC8602322.1"/>
    </source>
</evidence>
<dbReference type="InterPro" id="IPR021295">
    <property type="entry name" value="DUF2867"/>
</dbReference>
<dbReference type="Proteomes" id="UP000629596">
    <property type="component" value="Unassembled WGS sequence"/>
</dbReference>
<dbReference type="Pfam" id="PF11066">
    <property type="entry name" value="DUF2867"/>
    <property type="match status" value="1"/>
</dbReference>
<reference evidence="2 3" key="1">
    <citation type="submission" date="2018-07" db="EMBL/GenBank/DDBJ databases">
        <title>Parabacteroides acidifaciens nov. sp., isolated from human feces.</title>
        <authorList>
            <person name="Wang Y.J."/>
        </authorList>
    </citation>
    <scope>NUCLEOTIDE SEQUENCE [LARGE SCALE GENOMIC DNA]</scope>
    <source>
        <strain evidence="2 3">426-9</strain>
    </source>
</reference>
<proteinExistence type="predicted"/>
<dbReference type="AlphaFoldDB" id="A0A3D8HDG6"/>
<name>A0A3D8HDG6_9BACT</name>
<gene>
    <name evidence="2" type="ORF">DWU89_11715</name>
    <name evidence="1" type="ORF">H8784_11420</name>
</gene>
<accession>A0A3D8HDG6</accession>
<evidence type="ECO:0000313" key="4">
    <source>
        <dbReference type="Proteomes" id="UP000629596"/>
    </source>
</evidence>
<dbReference type="EMBL" id="QREV01000026">
    <property type="protein sequence ID" value="RDU48941.1"/>
    <property type="molecule type" value="Genomic_DNA"/>
</dbReference>
<organism evidence="2 3">
    <name type="scientific">Parabacteroides acidifaciens</name>
    <dbReference type="NCBI Taxonomy" id="2290935"/>
    <lineage>
        <taxon>Bacteria</taxon>
        <taxon>Pseudomonadati</taxon>
        <taxon>Bacteroidota</taxon>
        <taxon>Bacteroidia</taxon>
        <taxon>Bacteroidales</taxon>
        <taxon>Tannerellaceae</taxon>
        <taxon>Parabacteroides</taxon>
    </lineage>
</organism>
<dbReference type="EMBL" id="JACRTI010000026">
    <property type="protein sequence ID" value="MBC8602322.1"/>
    <property type="molecule type" value="Genomic_DNA"/>
</dbReference>
<keyword evidence="4" id="KW-1185">Reference proteome</keyword>
<reference evidence="1 4" key="2">
    <citation type="submission" date="2020-08" db="EMBL/GenBank/DDBJ databases">
        <title>Genome public.</title>
        <authorList>
            <person name="Liu C."/>
            <person name="Sun Q."/>
        </authorList>
    </citation>
    <scope>NUCLEOTIDE SEQUENCE [LARGE SCALE GENOMIC DNA]</scope>
    <source>
        <strain evidence="1 4">426_9</strain>
    </source>
</reference>
<dbReference type="Proteomes" id="UP000256321">
    <property type="component" value="Unassembled WGS sequence"/>
</dbReference>
<evidence type="ECO:0000313" key="3">
    <source>
        <dbReference type="Proteomes" id="UP000256321"/>
    </source>
</evidence>